<sequence length="175" mass="19582">MAERPGNHVPPPPRDRNMVVEDVWDDIDAAGEGDNNPHYRHRKRPRRSPPPPPQPDAPAASQDPVVAQAAAADVDAPEHARGRSNAAWSLAPLRVLSRQTRRSYATPGHRRSRNQRPALAGRCGQASRDGTAATCHRRPHVCQQYKHACMRTTKPKPQQLHLRGSHKYRNTHARK</sequence>
<feature type="compositionally biased region" description="Low complexity" evidence="1">
    <location>
        <begin position="57"/>
        <end position="74"/>
    </location>
</feature>
<proteinExistence type="predicted"/>
<evidence type="ECO:0000313" key="2">
    <source>
        <dbReference type="EnsemblPlants" id="OB09G10760.1"/>
    </source>
</evidence>
<feature type="compositionally biased region" description="Basic residues" evidence="1">
    <location>
        <begin position="163"/>
        <end position="175"/>
    </location>
</feature>
<name>J3MVP8_ORYBR</name>
<dbReference type="Gramene" id="OB09G10760.1">
    <property type="protein sequence ID" value="OB09G10760.1"/>
    <property type="gene ID" value="OB09G10760"/>
</dbReference>
<dbReference type="Proteomes" id="UP000006038">
    <property type="component" value="Chromosome 9"/>
</dbReference>
<dbReference type="EnsemblPlants" id="OB09G10760.1">
    <property type="protein sequence ID" value="OB09G10760.1"/>
    <property type="gene ID" value="OB09G10760"/>
</dbReference>
<accession>J3MVP8</accession>
<protein>
    <submittedName>
        <fullName evidence="2">Uncharacterized protein</fullName>
    </submittedName>
</protein>
<reference evidence="2" key="1">
    <citation type="journal article" date="2013" name="Nat. Commun.">
        <title>Whole-genome sequencing of Oryza brachyantha reveals mechanisms underlying Oryza genome evolution.</title>
        <authorList>
            <person name="Chen J."/>
            <person name="Huang Q."/>
            <person name="Gao D."/>
            <person name="Wang J."/>
            <person name="Lang Y."/>
            <person name="Liu T."/>
            <person name="Li B."/>
            <person name="Bai Z."/>
            <person name="Luis Goicoechea J."/>
            <person name="Liang C."/>
            <person name="Chen C."/>
            <person name="Zhang W."/>
            <person name="Sun S."/>
            <person name="Liao Y."/>
            <person name="Zhang X."/>
            <person name="Yang L."/>
            <person name="Song C."/>
            <person name="Wang M."/>
            <person name="Shi J."/>
            <person name="Liu G."/>
            <person name="Liu J."/>
            <person name="Zhou H."/>
            <person name="Zhou W."/>
            <person name="Yu Q."/>
            <person name="An N."/>
            <person name="Chen Y."/>
            <person name="Cai Q."/>
            <person name="Wang B."/>
            <person name="Liu B."/>
            <person name="Min J."/>
            <person name="Huang Y."/>
            <person name="Wu H."/>
            <person name="Li Z."/>
            <person name="Zhang Y."/>
            <person name="Yin Y."/>
            <person name="Song W."/>
            <person name="Jiang J."/>
            <person name="Jackson S.A."/>
            <person name="Wing R.A."/>
            <person name="Wang J."/>
            <person name="Chen M."/>
        </authorList>
    </citation>
    <scope>NUCLEOTIDE SEQUENCE [LARGE SCALE GENOMIC DNA]</scope>
    <source>
        <strain evidence="2">cv. IRGC 101232</strain>
    </source>
</reference>
<feature type="compositionally biased region" description="Basic residues" evidence="1">
    <location>
        <begin position="38"/>
        <end position="47"/>
    </location>
</feature>
<organism evidence="2">
    <name type="scientific">Oryza brachyantha</name>
    <name type="common">malo sina</name>
    <dbReference type="NCBI Taxonomy" id="4533"/>
    <lineage>
        <taxon>Eukaryota</taxon>
        <taxon>Viridiplantae</taxon>
        <taxon>Streptophyta</taxon>
        <taxon>Embryophyta</taxon>
        <taxon>Tracheophyta</taxon>
        <taxon>Spermatophyta</taxon>
        <taxon>Magnoliopsida</taxon>
        <taxon>Liliopsida</taxon>
        <taxon>Poales</taxon>
        <taxon>Poaceae</taxon>
        <taxon>BOP clade</taxon>
        <taxon>Oryzoideae</taxon>
        <taxon>Oryzeae</taxon>
        <taxon>Oryzinae</taxon>
        <taxon>Oryza</taxon>
    </lineage>
</organism>
<dbReference type="HOGENOM" id="CLU_1534876_0_0_1"/>
<feature type="compositionally biased region" description="Acidic residues" evidence="1">
    <location>
        <begin position="22"/>
        <end position="31"/>
    </location>
</feature>
<reference evidence="2" key="2">
    <citation type="submission" date="2013-04" db="UniProtKB">
        <authorList>
            <consortium name="EnsemblPlants"/>
        </authorList>
    </citation>
    <scope>IDENTIFICATION</scope>
</reference>
<keyword evidence="3" id="KW-1185">Reference proteome</keyword>
<feature type="region of interest" description="Disordered" evidence="1">
    <location>
        <begin position="153"/>
        <end position="175"/>
    </location>
</feature>
<evidence type="ECO:0000256" key="1">
    <source>
        <dbReference type="SAM" id="MobiDB-lite"/>
    </source>
</evidence>
<dbReference type="AlphaFoldDB" id="J3MVP8"/>
<evidence type="ECO:0000313" key="3">
    <source>
        <dbReference type="Proteomes" id="UP000006038"/>
    </source>
</evidence>
<feature type="region of interest" description="Disordered" evidence="1">
    <location>
        <begin position="1"/>
        <end position="125"/>
    </location>
</feature>